<dbReference type="AlphaFoldDB" id="A0A1A9I683"/>
<keyword evidence="1" id="KW-1133">Transmembrane helix</keyword>
<evidence type="ECO:0000313" key="3">
    <source>
        <dbReference type="EMBL" id="ANH82201.1"/>
    </source>
</evidence>
<dbReference type="Pfam" id="PF22827">
    <property type="entry name" value="GldL_N"/>
    <property type="match status" value="1"/>
</dbReference>
<feature type="domain" description="Gliding motility protein GldL-like N-terminal" evidence="2">
    <location>
        <begin position="16"/>
        <end position="61"/>
    </location>
</feature>
<organism evidence="3 4">
    <name type="scientific">Niabella ginsenosidivorans</name>
    <dbReference type="NCBI Taxonomy" id="1176587"/>
    <lineage>
        <taxon>Bacteria</taxon>
        <taxon>Pseudomonadati</taxon>
        <taxon>Bacteroidota</taxon>
        <taxon>Chitinophagia</taxon>
        <taxon>Chitinophagales</taxon>
        <taxon>Chitinophagaceae</taxon>
        <taxon>Niabella</taxon>
    </lineage>
</organism>
<dbReference type="Proteomes" id="UP000077667">
    <property type="component" value="Chromosome"/>
</dbReference>
<keyword evidence="1" id="KW-0472">Membrane</keyword>
<dbReference type="RefSeq" id="WP_067757956.1">
    <property type="nucleotide sequence ID" value="NZ_CP015772.1"/>
</dbReference>
<dbReference type="EMBL" id="CP015772">
    <property type="protein sequence ID" value="ANH82201.1"/>
    <property type="molecule type" value="Genomic_DNA"/>
</dbReference>
<feature type="transmembrane region" description="Helical" evidence="1">
    <location>
        <begin position="44"/>
        <end position="65"/>
    </location>
</feature>
<keyword evidence="4" id="KW-1185">Reference proteome</keyword>
<evidence type="ECO:0000313" key="4">
    <source>
        <dbReference type="Proteomes" id="UP000077667"/>
    </source>
</evidence>
<reference evidence="3 4" key="1">
    <citation type="submission" date="2016-05" db="EMBL/GenBank/DDBJ databases">
        <title>Niabella ginsenosidivorans BS26 whole genome sequencing.</title>
        <authorList>
            <person name="Im W.T."/>
            <person name="Siddiqi M.Z."/>
        </authorList>
    </citation>
    <scope>NUCLEOTIDE SEQUENCE [LARGE SCALE GENOMIC DNA]</scope>
    <source>
        <strain evidence="3 4">BS26</strain>
    </source>
</reference>
<keyword evidence="1" id="KW-0812">Transmembrane</keyword>
<feature type="transmembrane region" description="Helical" evidence="1">
    <location>
        <begin position="12"/>
        <end position="32"/>
    </location>
</feature>
<evidence type="ECO:0000259" key="2">
    <source>
        <dbReference type="Pfam" id="PF22827"/>
    </source>
</evidence>
<accession>A0A1A9I683</accession>
<dbReference type="KEGG" id="nia:A8C56_15620"/>
<proteinExistence type="predicted"/>
<dbReference type="InterPro" id="IPR055087">
    <property type="entry name" value="GldL-like_N"/>
</dbReference>
<gene>
    <name evidence="3" type="ORF">A8C56_15620</name>
</gene>
<protein>
    <recommendedName>
        <fullName evidence="2">Gliding motility protein GldL-like N-terminal domain-containing protein</fullName>
    </recommendedName>
</protein>
<dbReference type="STRING" id="1176587.A8C56_15620"/>
<dbReference type="OrthoDB" id="1466660at2"/>
<evidence type="ECO:0000256" key="1">
    <source>
        <dbReference type="SAM" id="Phobius"/>
    </source>
</evidence>
<name>A0A1A9I683_9BACT</name>
<sequence>MSAEKVRPIDRYLEIFYSLGAVPVLLGVLFKLTGTAPFGDPNVWLQVGLYTEVLVFLSFGLMYMFKPPQKVDEMGNPAGAEEAVVGKQTMAKDSALVSVDEMLKAADITPENLDRLSNGFKSLEANINKISSASESVIDTEEYSRQIKQASVSINQMNTYYKKLAETSEALVNSAEDAKNTQKQIADLSTNLAKLNQLYSGMIAAMQMRNG</sequence>